<accession>A0A8X6ICX2</accession>
<dbReference type="Proteomes" id="UP000886998">
    <property type="component" value="Unassembled WGS sequence"/>
</dbReference>
<dbReference type="OrthoDB" id="6436015at2759"/>
<evidence type="ECO:0000313" key="1">
    <source>
        <dbReference type="EMBL" id="GFS39858.1"/>
    </source>
</evidence>
<dbReference type="EMBL" id="BMAV01025240">
    <property type="protein sequence ID" value="GFS39858.1"/>
    <property type="molecule type" value="Genomic_DNA"/>
</dbReference>
<reference evidence="1" key="1">
    <citation type="submission" date="2020-08" db="EMBL/GenBank/DDBJ databases">
        <title>Multicomponent nature underlies the extraordinary mechanical properties of spider dragline silk.</title>
        <authorList>
            <person name="Kono N."/>
            <person name="Nakamura H."/>
            <person name="Mori M."/>
            <person name="Yoshida Y."/>
            <person name="Ohtoshi R."/>
            <person name="Malay A.D."/>
            <person name="Moran D.A.P."/>
            <person name="Tomita M."/>
            <person name="Numata K."/>
            <person name="Arakawa K."/>
        </authorList>
    </citation>
    <scope>NUCLEOTIDE SEQUENCE</scope>
</reference>
<organism evidence="1 2">
    <name type="scientific">Trichonephila inaurata madagascariensis</name>
    <dbReference type="NCBI Taxonomy" id="2747483"/>
    <lineage>
        <taxon>Eukaryota</taxon>
        <taxon>Metazoa</taxon>
        <taxon>Ecdysozoa</taxon>
        <taxon>Arthropoda</taxon>
        <taxon>Chelicerata</taxon>
        <taxon>Arachnida</taxon>
        <taxon>Araneae</taxon>
        <taxon>Araneomorphae</taxon>
        <taxon>Entelegynae</taxon>
        <taxon>Araneoidea</taxon>
        <taxon>Nephilidae</taxon>
        <taxon>Trichonephila</taxon>
        <taxon>Trichonephila inaurata</taxon>
    </lineage>
</organism>
<keyword evidence="2" id="KW-1185">Reference proteome</keyword>
<proteinExistence type="predicted"/>
<protein>
    <submittedName>
        <fullName evidence="1">Uncharacterized protein</fullName>
    </submittedName>
</protein>
<comment type="caution">
    <text evidence="1">The sequence shown here is derived from an EMBL/GenBank/DDBJ whole genome shotgun (WGS) entry which is preliminary data.</text>
</comment>
<dbReference type="AlphaFoldDB" id="A0A8X6ICX2"/>
<name>A0A8X6ICX2_9ARAC</name>
<sequence length="114" mass="13045">MQKLNVFTQQKSEHHGTRYAVKFMLELTPSYGLLPNPSRDRPQVEVCDTILTADGFPRNDKATANILGSRYQKMSRLTFNKADKNTERQAKLAVHKCRNSDLCDPVFLADFSMH</sequence>
<gene>
    <name evidence="1" type="ORF">TNIN_33921</name>
</gene>
<evidence type="ECO:0000313" key="2">
    <source>
        <dbReference type="Proteomes" id="UP000886998"/>
    </source>
</evidence>